<reference evidence="2" key="1">
    <citation type="submission" date="2021-05" db="EMBL/GenBank/DDBJ databases">
        <authorList>
            <person name="Pietrasiak N."/>
            <person name="Ward R."/>
            <person name="Stajich J.E."/>
            <person name="Kurbessoian T."/>
        </authorList>
    </citation>
    <scope>NUCLEOTIDE SEQUENCE</scope>
    <source>
        <strain evidence="2">UHER 2000/2452</strain>
    </source>
</reference>
<gene>
    <name evidence="2" type="ORF">KME15_19245</name>
</gene>
<keyword evidence="1" id="KW-1133">Transmembrane helix</keyword>
<name>A0A951UNJ9_9CYAN</name>
<accession>A0A951UNJ9</accession>
<sequence>MNPTGVIFKLLIFSALLSVAIKYAAPSLAIANTNQNALIAVLLPTIVMAIALGWRAWKAGGKAEV</sequence>
<feature type="transmembrane region" description="Helical" evidence="1">
    <location>
        <begin position="6"/>
        <end position="25"/>
    </location>
</feature>
<evidence type="ECO:0000313" key="3">
    <source>
        <dbReference type="Proteomes" id="UP000757435"/>
    </source>
</evidence>
<keyword evidence="1" id="KW-0812">Transmembrane</keyword>
<organism evidence="2 3">
    <name type="scientific">Drouetiella hepatica Uher 2000/2452</name>
    <dbReference type="NCBI Taxonomy" id="904376"/>
    <lineage>
        <taxon>Bacteria</taxon>
        <taxon>Bacillati</taxon>
        <taxon>Cyanobacteriota</taxon>
        <taxon>Cyanophyceae</taxon>
        <taxon>Oculatellales</taxon>
        <taxon>Oculatellaceae</taxon>
        <taxon>Drouetiella</taxon>
    </lineage>
</organism>
<proteinExistence type="predicted"/>
<keyword evidence="1" id="KW-0472">Membrane</keyword>
<dbReference type="Proteomes" id="UP000757435">
    <property type="component" value="Unassembled WGS sequence"/>
</dbReference>
<reference evidence="2" key="2">
    <citation type="journal article" date="2022" name="Microbiol. Resour. Announc.">
        <title>Metagenome Sequencing to Explore Phylogenomics of Terrestrial Cyanobacteria.</title>
        <authorList>
            <person name="Ward R.D."/>
            <person name="Stajich J.E."/>
            <person name="Johansen J.R."/>
            <person name="Huntemann M."/>
            <person name="Clum A."/>
            <person name="Foster B."/>
            <person name="Foster B."/>
            <person name="Roux S."/>
            <person name="Palaniappan K."/>
            <person name="Varghese N."/>
            <person name="Mukherjee S."/>
            <person name="Reddy T.B.K."/>
            <person name="Daum C."/>
            <person name="Copeland A."/>
            <person name="Chen I.A."/>
            <person name="Ivanova N.N."/>
            <person name="Kyrpides N.C."/>
            <person name="Shapiro N."/>
            <person name="Eloe-Fadrosh E.A."/>
            <person name="Pietrasiak N."/>
        </authorList>
    </citation>
    <scope>NUCLEOTIDE SEQUENCE</scope>
    <source>
        <strain evidence="2">UHER 2000/2452</strain>
    </source>
</reference>
<protein>
    <submittedName>
        <fullName evidence="2">Uncharacterized protein</fullName>
    </submittedName>
</protein>
<comment type="caution">
    <text evidence="2">The sequence shown here is derived from an EMBL/GenBank/DDBJ whole genome shotgun (WGS) entry which is preliminary data.</text>
</comment>
<dbReference type="EMBL" id="JAHHHD010000026">
    <property type="protein sequence ID" value="MBW4660816.1"/>
    <property type="molecule type" value="Genomic_DNA"/>
</dbReference>
<feature type="transmembrane region" description="Helical" evidence="1">
    <location>
        <begin position="37"/>
        <end position="57"/>
    </location>
</feature>
<evidence type="ECO:0000256" key="1">
    <source>
        <dbReference type="SAM" id="Phobius"/>
    </source>
</evidence>
<dbReference type="AlphaFoldDB" id="A0A951UNJ9"/>
<evidence type="ECO:0000313" key="2">
    <source>
        <dbReference type="EMBL" id="MBW4660816.1"/>
    </source>
</evidence>